<dbReference type="AlphaFoldDB" id="A0A9Q1H0X9"/>
<protein>
    <submittedName>
        <fullName evidence="2">Uncharacterized protein</fullName>
    </submittedName>
</protein>
<dbReference type="OrthoDB" id="6288024at2759"/>
<feature type="coiled-coil region" evidence="1">
    <location>
        <begin position="145"/>
        <end position="251"/>
    </location>
</feature>
<reference evidence="2" key="1">
    <citation type="submission" date="2021-10" db="EMBL/GenBank/DDBJ databases">
        <title>Tropical sea cucumber genome reveals ecological adaptation and Cuvierian tubules defense mechanism.</title>
        <authorList>
            <person name="Chen T."/>
        </authorList>
    </citation>
    <scope>NUCLEOTIDE SEQUENCE</scope>
    <source>
        <strain evidence="2">Nanhai2018</strain>
        <tissue evidence="2">Muscle</tissue>
    </source>
</reference>
<evidence type="ECO:0000256" key="1">
    <source>
        <dbReference type="SAM" id="Coils"/>
    </source>
</evidence>
<name>A0A9Q1H0X9_HOLLE</name>
<proteinExistence type="predicted"/>
<evidence type="ECO:0000313" key="3">
    <source>
        <dbReference type="Proteomes" id="UP001152320"/>
    </source>
</evidence>
<evidence type="ECO:0000313" key="2">
    <source>
        <dbReference type="EMBL" id="KAJ8029173.1"/>
    </source>
</evidence>
<sequence>MAASESNLDTSNLDSLPAVIESVSLAQRLQSNELVRHQNALKELEVQLEEVVDKVNASRKEISENEKRHFCHQEEMLETTTSCETLKKVIFDLLEEDFQLKTKLDAIQQKLITDKSVHYKYFESMANHEALAVELEKTCPIQMALVKQQELVLQLQTEKEQLESSVEEVSSSLGKDPMSKIKDELCRLKKSKNELETEITAKEKQLQEESQHQSCLLQDISVLKKRNHAQLLRLRNQVKEAQMRNHQWHEQACQLEKQISELQKVITEKES</sequence>
<feature type="coiled-coil region" evidence="1">
    <location>
        <begin position="27"/>
        <end position="68"/>
    </location>
</feature>
<keyword evidence="1" id="KW-0175">Coiled coil</keyword>
<organism evidence="2 3">
    <name type="scientific">Holothuria leucospilota</name>
    <name type="common">Black long sea cucumber</name>
    <name type="synonym">Mertensiothuria leucospilota</name>
    <dbReference type="NCBI Taxonomy" id="206669"/>
    <lineage>
        <taxon>Eukaryota</taxon>
        <taxon>Metazoa</taxon>
        <taxon>Echinodermata</taxon>
        <taxon>Eleutherozoa</taxon>
        <taxon>Echinozoa</taxon>
        <taxon>Holothuroidea</taxon>
        <taxon>Aspidochirotacea</taxon>
        <taxon>Aspidochirotida</taxon>
        <taxon>Holothuriidae</taxon>
        <taxon>Holothuria</taxon>
    </lineage>
</organism>
<keyword evidence="3" id="KW-1185">Reference proteome</keyword>
<gene>
    <name evidence="2" type="ORF">HOLleu_28508</name>
</gene>
<comment type="caution">
    <text evidence="2">The sequence shown here is derived from an EMBL/GenBank/DDBJ whole genome shotgun (WGS) entry which is preliminary data.</text>
</comment>
<dbReference type="Proteomes" id="UP001152320">
    <property type="component" value="Chromosome 14"/>
</dbReference>
<accession>A0A9Q1H0X9</accession>
<dbReference type="EMBL" id="JAIZAY010000014">
    <property type="protein sequence ID" value="KAJ8029173.1"/>
    <property type="molecule type" value="Genomic_DNA"/>
</dbReference>